<protein>
    <submittedName>
        <fullName evidence="2">Uncharacterized protein</fullName>
    </submittedName>
</protein>
<dbReference type="Proteomes" id="UP000677228">
    <property type="component" value="Unassembled WGS sequence"/>
</dbReference>
<dbReference type="AlphaFoldDB" id="A0A8S2D6X4"/>
<dbReference type="EMBL" id="CAJOBA010001573">
    <property type="protein sequence ID" value="CAF3603191.1"/>
    <property type="molecule type" value="Genomic_DNA"/>
</dbReference>
<feature type="region of interest" description="Disordered" evidence="1">
    <location>
        <begin position="465"/>
        <end position="495"/>
    </location>
</feature>
<evidence type="ECO:0000313" key="3">
    <source>
        <dbReference type="EMBL" id="CAF3603191.1"/>
    </source>
</evidence>
<organism evidence="2 4">
    <name type="scientific">Didymodactylos carnosus</name>
    <dbReference type="NCBI Taxonomy" id="1234261"/>
    <lineage>
        <taxon>Eukaryota</taxon>
        <taxon>Metazoa</taxon>
        <taxon>Spiralia</taxon>
        <taxon>Gnathifera</taxon>
        <taxon>Rotifera</taxon>
        <taxon>Eurotatoria</taxon>
        <taxon>Bdelloidea</taxon>
        <taxon>Philodinida</taxon>
        <taxon>Philodinidae</taxon>
        <taxon>Didymodactylos</taxon>
    </lineage>
</organism>
<proteinExistence type="predicted"/>
<dbReference type="EMBL" id="CAJNOK010001574">
    <property type="protein sequence ID" value="CAF0819005.1"/>
    <property type="molecule type" value="Genomic_DNA"/>
</dbReference>
<evidence type="ECO:0000313" key="2">
    <source>
        <dbReference type="EMBL" id="CAF0819005.1"/>
    </source>
</evidence>
<feature type="compositionally biased region" description="Polar residues" evidence="1">
    <location>
        <begin position="686"/>
        <end position="699"/>
    </location>
</feature>
<evidence type="ECO:0000256" key="1">
    <source>
        <dbReference type="SAM" id="MobiDB-lite"/>
    </source>
</evidence>
<reference evidence="2" key="1">
    <citation type="submission" date="2021-02" db="EMBL/GenBank/DDBJ databases">
        <authorList>
            <person name="Nowell W R."/>
        </authorList>
    </citation>
    <scope>NUCLEOTIDE SEQUENCE</scope>
</reference>
<feature type="compositionally biased region" description="Polar residues" evidence="1">
    <location>
        <begin position="637"/>
        <end position="649"/>
    </location>
</feature>
<feature type="region of interest" description="Disordered" evidence="1">
    <location>
        <begin position="626"/>
        <end position="699"/>
    </location>
</feature>
<sequence length="699" mass="80278">MIKSFTKSFRKKSSDVDRWNEVGDLNGLLISIKSLGQGYRELNTDNNWRQESSVWGRVIQLTTLKKQDENARKWLYTVWRDDRRSIKSIFYKDITPTTLPTPLAPNVRNIQISQLSIVQVKLQNEPAKNSTSLFTIEILGKENHEGGIGSRPLSSTQRAEIAKEAETLGPLNAYERNIRKADEDLLKAGNFSYVPTMDVIKTAVKEYKKKYQFDEDIFKEIRILRYSMFTSDTHSKILIAIKVMNIIMHIYGDPTAVRTNDCIQQLITVKDTLQFDIDKCFDDENVMKDNDDKMELDSVDELLHSSDAIIHQSPFNTEMRKRISLMDKHLNKSTKFNNITNSNFSRRIVLLYYRWFAYLPLFSCLLSDFKERYAKDKQVTVTDKTLGRGRLSNAVAESYFQIIKESILQNKRRLRPADALIKINQSTLARLKAGRYGVSQKASTRKARPVDVLIREVWRKRRTQSRGAYFRKTPGEDKRPGLKVRRSKSDDTLQHKTKTNSLYSLADSHLSDDDKLLINSESDNSWNYNNNNVSGNNNMNIKNVLNIDDNDELLNTSVKSNDNQLPPLLNDHESEMNFNDTDMKDDIFPVLQPLVIKAALSTLSLHSTDSPTTETRRSSRQCTIPKQYNDYDMPARSCSTSALSPKRTASSLTVTSLSNRSSSDNSLNHKPRPPPTKKNQKKLKNRLSSGRNRNIHVQL</sequence>
<accession>A0A8S2D6X4</accession>
<evidence type="ECO:0000313" key="4">
    <source>
        <dbReference type="Proteomes" id="UP000677228"/>
    </source>
</evidence>
<dbReference type="Proteomes" id="UP000682733">
    <property type="component" value="Unassembled WGS sequence"/>
</dbReference>
<feature type="compositionally biased region" description="Low complexity" evidence="1">
    <location>
        <begin position="650"/>
        <end position="668"/>
    </location>
</feature>
<comment type="caution">
    <text evidence="2">The sequence shown here is derived from an EMBL/GenBank/DDBJ whole genome shotgun (WGS) entry which is preliminary data.</text>
</comment>
<gene>
    <name evidence="2" type="ORF">OVA965_LOCUS5547</name>
    <name evidence="3" type="ORF">TMI583_LOCUS5542</name>
</gene>
<name>A0A8S2D6X4_9BILA</name>